<gene>
    <name evidence="1" type="ORF">RRG08_041680</name>
</gene>
<name>A0AAE1CVI1_9GAST</name>
<comment type="caution">
    <text evidence="1">The sequence shown here is derived from an EMBL/GenBank/DDBJ whole genome shotgun (WGS) entry which is preliminary data.</text>
</comment>
<keyword evidence="2" id="KW-1185">Reference proteome</keyword>
<organism evidence="1 2">
    <name type="scientific">Elysia crispata</name>
    <name type="common">lettuce slug</name>
    <dbReference type="NCBI Taxonomy" id="231223"/>
    <lineage>
        <taxon>Eukaryota</taxon>
        <taxon>Metazoa</taxon>
        <taxon>Spiralia</taxon>
        <taxon>Lophotrochozoa</taxon>
        <taxon>Mollusca</taxon>
        <taxon>Gastropoda</taxon>
        <taxon>Heterobranchia</taxon>
        <taxon>Euthyneura</taxon>
        <taxon>Panpulmonata</taxon>
        <taxon>Sacoglossa</taxon>
        <taxon>Placobranchoidea</taxon>
        <taxon>Plakobranchidae</taxon>
        <taxon>Elysia</taxon>
    </lineage>
</organism>
<dbReference type="Proteomes" id="UP001283361">
    <property type="component" value="Unassembled WGS sequence"/>
</dbReference>
<protein>
    <submittedName>
        <fullName evidence="1">Uncharacterized protein</fullName>
    </submittedName>
</protein>
<sequence length="438" mass="47773">MEGPRPGQTSWLIKVPPVPDGYVCAQTCNIFNISPFTNLSSRNGGFELPTEVTSKETESQGSAQPKCNGRASTWADLLVDQGTTRASQIWCTGDSANAVPLTKKLRTRVTHIWGDRRVQPNRSAMEGPRPGQTSWLIKVPPVPDGYVCAQTCNIFNISPFTNLSSRNGGFELPTEVTSKETESQGSAQPKCNGRASTWADLLVDQGTTRASQIWCTGDSANAVPLTKKLRTRVTHIWGDRRVQPNRSAMEGPRPGQTSWLIKVPPVPDGYVCAQTCNIFNISPFTNLSSRNGGFELPTEVTSKETESQGSAQPKCNGRASTWADLLVDQGTTRASQIWCTGDSANAVPLTKKLRTRVTHIWGDRRVQPNRSAMEGPRPGQTSWLIKVPPVPVHPQSRIPLCESWRALSALSAMGEETTCFKVGPSFPKSSPWVVSLCV</sequence>
<dbReference type="EMBL" id="JAWDGP010006539">
    <property type="protein sequence ID" value="KAK3739361.1"/>
    <property type="molecule type" value="Genomic_DNA"/>
</dbReference>
<evidence type="ECO:0000313" key="2">
    <source>
        <dbReference type="Proteomes" id="UP001283361"/>
    </source>
</evidence>
<evidence type="ECO:0000313" key="1">
    <source>
        <dbReference type="EMBL" id="KAK3739361.1"/>
    </source>
</evidence>
<proteinExistence type="predicted"/>
<reference evidence="1" key="1">
    <citation type="journal article" date="2023" name="G3 (Bethesda)">
        <title>A reference genome for the long-term kleptoplast-retaining sea slug Elysia crispata morphotype clarki.</title>
        <authorList>
            <person name="Eastman K.E."/>
            <person name="Pendleton A.L."/>
            <person name="Shaikh M.A."/>
            <person name="Suttiyut T."/>
            <person name="Ogas R."/>
            <person name="Tomko P."/>
            <person name="Gavelis G."/>
            <person name="Widhalm J.R."/>
            <person name="Wisecaver J.H."/>
        </authorList>
    </citation>
    <scope>NUCLEOTIDE SEQUENCE</scope>
    <source>
        <strain evidence="1">ECLA1</strain>
    </source>
</reference>
<accession>A0AAE1CVI1</accession>
<dbReference type="AlphaFoldDB" id="A0AAE1CVI1"/>